<sequence length="168" mass="18942">MDPVSYGSSPIQVIDNMSASAEETSVERPRTPEPVQHSAPQSSNDRNQQPSLQDILQMTSTTVNFITTITALFHEKGEQNSCFREELRRKILFTAMDAYAWASARVVHEHTVARDTLEAGIHKLMEDEKDQGRSSHPIFKSTFDRMRTRLSEMFEAINNTVASLTGLN</sequence>
<organism evidence="2 3">
    <name type="scientific">Suillus luteus UH-Slu-Lm8-n1</name>
    <dbReference type="NCBI Taxonomy" id="930992"/>
    <lineage>
        <taxon>Eukaryota</taxon>
        <taxon>Fungi</taxon>
        <taxon>Dikarya</taxon>
        <taxon>Basidiomycota</taxon>
        <taxon>Agaricomycotina</taxon>
        <taxon>Agaricomycetes</taxon>
        <taxon>Agaricomycetidae</taxon>
        <taxon>Boletales</taxon>
        <taxon>Suillineae</taxon>
        <taxon>Suillaceae</taxon>
        <taxon>Suillus</taxon>
    </lineage>
</organism>
<dbReference type="EMBL" id="KN835152">
    <property type="protein sequence ID" value="KIK47016.1"/>
    <property type="molecule type" value="Genomic_DNA"/>
</dbReference>
<name>A0A0D0AZ88_9AGAM</name>
<evidence type="ECO:0000313" key="2">
    <source>
        <dbReference type="EMBL" id="KIK47016.1"/>
    </source>
</evidence>
<gene>
    <name evidence="2" type="ORF">CY34DRAFT_333653</name>
</gene>
<dbReference type="Proteomes" id="UP000054485">
    <property type="component" value="Unassembled WGS sequence"/>
</dbReference>
<feature type="compositionally biased region" description="Polar residues" evidence="1">
    <location>
        <begin position="38"/>
        <end position="49"/>
    </location>
</feature>
<dbReference type="OrthoDB" id="3224400at2759"/>
<protein>
    <submittedName>
        <fullName evidence="2">Uncharacterized protein</fullName>
    </submittedName>
</protein>
<dbReference type="InParanoid" id="A0A0D0AZ88"/>
<feature type="region of interest" description="Disordered" evidence="1">
    <location>
        <begin position="1"/>
        <end position="49"/>
    </location>
</feature>
<proteinExistence type="predicted"/>
<accession>A0A0D0AZ88</accession>
<keyword evidence="3" id="KW-1185">Reference proteome</keyword>
<feature type="compositionally biased region" description="Polar residues" evidence="1">
    <location>
        <begin position="1"/>
        <end position="23"/>
    </location>
</feature>
<dbReference type="AlphaFoldDB" id="A0A0D0AZ88"/>
<evidence type="ECO:0000313" key="3">
    <source>
        <dbReference type="Proteomes" id="UP000054485"/>
    </source>
</evidence>
<reference evidence="3" key="2">
    <citation type="submission" date="2015-01" db="EMBL/GenBank/DDBJ databases">
        <title>Evolutionary Origins and Diversification of the Mycorrhizal Mutualists.</title>
        <authorList>
            <consortium name="DOE Joint Genome Institute"/>
            <consortium name="Mycorrhizal Genomics Consortium"/>
            <person name="Kohler A."/>
            <person name="Kuo A."/>
            <person name="Nagy L.G."/>
            <person name="Floudas D."/>
            <person name="Copeland A."/>
            <person name="Barry K.W."/>
            <person name="Cichocki N."/>
            <person name="Veneault-Fourrey C."/>
            <person name="LaButti K."/>
            <person name="Lindquist E.A."/>
            <person name="Lipzen A."/>
            <person name="Lundell T."/>
            <person name="Morin E."/>
            <person name="Murat C."/>
            <person name="Riley R."/>
            <person name="Ohm R."/>
            <person name="Sun H."/>
            <person name="Tunlid A."/>
            <person name="Henrissat B."/>
            <person name="Grigoriev I.V."/>
            <person name="Hibbett D.S."/>
            <person name="Martin F."/>
        </authorList>
    </citation>
    <scope>NUCLEOTIDE SEQUENCE [LARGE SCALE GENOMIC DNA]</scope>
    <source>
        <strain evidence="3">UH-Slu-Lm8-n1</strain>
    </source>
</reference>
<dbReference type="HOGENOM" id="CLU_1741328_0_0_1"/>
<evidence type="ECO:0000256" key="1">
    <source>
        <dbReference type="SAM" id="MobiDB-lite"/>
    </source>
</evidence>
<reference evidence="2 3" key="1">
    <citation type="submission" date="2014-04" db="EMBL/GenBank/DDBJ databases">
        <authorList>
            <consortium name="DOE Joint Genome Institute"/>
            <person name="Kuo A."/>
            <person name="Ruytinx J."/>
            <person name="Rineau F."/>
            <person name="Colpaert J."/>
            <person name="Kohler A."/>
            <person name="Nagy L.G."/>
            <person name="Floudas D."/>
            <person name="Copeland A."/>
            <person name="Barry K.W."/>
            <person name="Cichocki N."/>
            <person name="Veneault-Fourrey C."/>
            <person name="LaButti K."/>
            <person name="Lindquist E.A."/>
            <person name="Lipzen A."/>
            <person name="Lundell T."/>
            <person name="Morin E."/>
            <person name="Murat C."/>
            <person name="Sun H."/>
            <person name="Tunlid A."/>
            <person name="Henrissat B."/>
            <person name="Grigoriev I.V."/>
            <person name="Hibbett D.S."/>
            <person name="Martin F."/>
            <person name="Nordberg H.P."/>
            <person name="Cantor M.N."/>
            <person name="Hua S.X."/>
        </authorList>
    </citation>
    <scope>NUCLEOTIDE SEQUENCE [LARGE SCALE GENOMIC DNA]</scope>
    <source>
        <strain evidence="2 3">UH-Slu-Lm8-n1</strain>
    </source>
</reference>